<dbReference type="InterPro" id="IPR036051">
    <property type="entry name" value="KRAB_dom_sf"/>
</dbReference>
<dbReference type="PANTHER" id="PTHR23232:SF163">
    <property type="entry name" value="ZINC FINGER PROTEIN 589"/>
    <property type="match status" value="1"/>
</dbReference>
<dbReference type="InterPro" id="IPR001909">
    <property type="entry name" value="KRAB"/>
</dbReference>
<dbReference type="PANTHER" id="PTHR23232">
    <property type="entry name" value="KRAB DOMAIN C2H2 ZINC FINGER"/>
    <property type="match status" value="1"/>
</dbReference>
<name>A0A7J8IVA3_ROUAE</name>
<evidence type="ECO:0000313" key="3">
    <source>
        <dbReference type="Proteomes" id="UP000593571"/>
    </source>
</evidence>
<accession>A0A7J8IVA3</accession>
<feature type="domain" description="KRAB" evidence="1">
    <location>
        <begin position="1"/>
        <end position="41"/>
    </location>
</feature>
<reference evidence="2 3" key="1">
    <citation type="journal article" date="2020" name="Nature">
        <title>Six reference-quality genomes reveal evolution of bat adaptations.</title>
        <authorList>
            <person name="Jebb D."/>
            <person name="Huang Z."/>
            <person name="Pippel M."/>
            <person name="Hughes G.M."/>
            <person name="Lavrichenko K."/>
            <person name="Devanna P."/>
            <person name="Winkler S."/>
            <person name="Jermiin L.S."/>
            <person name="Skirmuntt E.C."/>
            <person name="Katzourakis A."/>
            <person name="Burkitt-Gray L."/>
            <person name="Ray D.A."/>
            <person name="Sullivan K.A.M."/>
            <person name="Roscito J.G."/>
            <person name="Kirilenko B.M."/>
            <person name="Davalos L.M."/>
            <person name="Corthals A.P."/>
            <person name="Power M.L."/>
            <person name="Jones G."/>
            <person name="Ransome R.D."/>
            <person name="Dechmann D.K.N."/>
            <person name="Locatelli A.G."/>
            <person name="Puechmaille S.J."/>
            <person name="Fedrigo O."/>
            <person name="Jarvis E.D."/>
            <person name="Hiller M."/>
            <person name="Vernes S.C."/>
            <person name="Myers E.W."/>
            <person name="Teeling E.C."/>
        </authorList>
    </citation>
    <scope>NUCLEOTIDE SEQUENCE [LARGE SCALE GENOMIC DNA]</scope>
    <source>
        <strain evidence="2">MRouAeg1</strain>
        <tissue evidence="2">Muscle</tissue>
    </source>
</reference>
<dbReference type="Pfam" id="PF01352">
    <property type="entry name" value="KRAB"/>
    <property type="match status" value="1"/>
</dbReference>
<dbReference type="PROSITE" id="PS50805">
    <property type="entry name" value="KRAB"/>
    <property type="match status" value="1"/>
</dbReference>
<keyword evidence="3" id="KW-1185">Reference proteome</keyword>
<evidence type="ECO:0000259" key="1">
    <source>
        <dbReference type="PROSITE" id="PS50805"/>
    </source>
</evidence>
<dbReference type="InterPro" id="IPR050169">
    <property type="entry name" value="Krueppel_C2H2_ZnF"/>
</dbReference>
<comment type="caution">
    <text evidence="2">The sequence shown here is derived from an EMBL/GenBank/DDBJ whole genome shotgun (WGS) entry which is preliminary data.</text>
</comment>
<gene>
    <name evidence="2" type="ORF">HJG63_021031</name>
</gene>
<protein>
    <submittedName>
        <fullName evidence="2">Zinc finger protein 189</fullName>
    </submittedName>
</protein>
<dbReference type="EMBL" id="JACASE010000003">
    <property type="protein sequence ID" value="KAF6488537.1"/>
    <property type="molecule type" value="Genomic_DNA"/>
</dbReference>
<proteinExistence type="predicted"/>
<dbReference type="CDD" id="cd07765">
    <property type="entry name" value="KRAB_A-box"/>
    <property type="match status" value="1"/>
</dbReference>
<dbReference type="Gene3D" id="6.10.140.140">
    <property type="match status" value="1"/>
</dbReference>
<sequence>MASPSAPLEPKEWDYLDPAQRSLYKDVMMENYGNLVSLGCL</sequence>
<organism evidence="2 3">
    <name type="scientific">Rousettus aegyptiacus</name>
    <name type="common">Egyptian fruit bat</name>
    <name type="synonym">Pteropus aegyptiacus</name>
    <dbReference type="NCBI Taxonomy" id="9407"/>
    <lineage>
        <taxon>Eukaryota</taxon>
        <taxon>Metazoa</taxon>
        <taxon>Chordata</taxon>
        <taxon>Craniata</taxon>
        <taxon>Vertebrata</taxon>
        <taxon>Euteleostomi</taxon>
        <taxon>Mammalia</taxon>
        <taxon>Eutheria</taxon>
        <taxon>Laurasiatheria</taxon>
        <taxon>Chiroptera</taxon>
        <taxon>Yinpterochiroptera</taxon>
        <taxon>Pteropodoidea</taxon>
        <taxon>Pteropodidae</taxon>
        <taxon>Rousettinae</taxon>
        <taxon>Rousettus</taxon>
    </lineage>
</organism>
<dbReference type="GO" id="GO:0006355">
    <property type="term" value="P:regulation of DNA-templated transcription"/>
    <property type="evidence" value="ECO:0007669"/>
    <property type="project" value="InterPro"/>
</dbReference>
<dbReference type="SUPFAM" id="SSF109640">
    <property type="entry name" value="KRAB domain (Kruppel-associated box)"/>
    <property type="match status" value="1"/>
</dbReference>
<dbReference type="Proteomes" id="UP000593571">
    <property type="component" value="Unassembled WGS sequence"/>
</dbReference>
<dbReference type="AlphaFoldDB" id="A0A7J8IVA3"/>
<evidence type="ECO:0000313" key="2">
    <source>
        <dbReference type="EMBL" id="KAF6488537.1"/>
    </source>
</evidence>